<dbReference type="InterPro" id="IPR027587">
    <property type="entry name" value="TrbK"/>
</dbReference>
<accession>A0AB39XUR6</accession>
<proteinExistence type="predicted"/>
<sequence length="125" mass="13550">MASRFERLPGAIALALAVLVVAACAIQLRGNETETAQSHASLDDVENPVAAKLERCRAVTYEQRDAILECQKIWAEQRLQFLNQKDGFSPRSDSEPPSAGPSSSVPPKDNSRLPSGYPTVPTQSE</sequence>
<organism evidence="2">
    <name type="scientific">Bradyrhizobium sp. LLZ17</name>
    <dbReference type="NCBI Taxonomy" id="3239388"/>
    <lineage>
        <taxon>Bacteria</taxon>
        <taxon>Pseudomonadati</taxon>
        <taxon>Pseudomonadota</taxon>
        <taxon>Alphaproteobacteria</taxon>
        <taxon>Hyphomicrobiales</taxon>
        <taxon>Nitrobacteraceae</taxon>
        <taxon>Bradyrhizobium</taxon>
    </lineage>
</organism>
<dbReference type="RefSeq" id="WP_369726312.1">
    <property type="nucleotide sequence ID" value="NZ_CP165734.1"/>
</dbReference>
<evidence type="ECO:0000256" key="1">
    <source>
        <dbReference type="SAM" id="MobiDB-lite"/>
    </source>
</evidence>
<name>A0AB39XUR6_9BRAD</name>
<dbReference type="AlphaFoldDB" id="A0AB39XUR6"/>
<dbReference type="NCBIfam" id="TIGR04360">
    <property type="entry name" value="other_trbK"/>
    <property type="match status" value="1"/>
</dbReference>
<protein>
    <submittedName>
        <fullName evidence="2">Entry exclusion protein TrbK-alt</fullName>
    </submittedName>
</protein>
<dbReference type="Pfam" id="PF20084">
    <property type="entry name" value="TrbK"/>
    <property type="match status" value="1"/>
</dbReference>
<reference evidence="2" key="1">
    <citation type="submission" date="2024-08" db="EMBL/GenBank/DDBJ databases">
        <authorList>
            <person name="Chaddad Z."/>
            <person name="Lamrabet M."/>
            <person name="Bouhnik O."/>
            <person name="Alami S."/>
            <person name="Wipf D."/>
            <person name="Courty P.E."/>
            <person name="Missbah El Idrissi M."/>
        </authorList>
    </citation>
    <scope>NUCLEOTIDE SEQUENCE</scope>
    <source>
        <strain evidence="2">LLZ17</strain>
    </source>
</reference>
<gene>
    <name evidence="2" type="primary">trbK-alt</name>
    <name evidence="2" type="ORF">AB8Z38_17890</name>
</gene>
<evidence type="ECO:0000313" key="2">
    <source>
        <dbReference type="EMBL" id="XDV60969.1"/>
    </source>
</evidence>
<feature type="compositionally biased region" description="Low complexity" evidence="1">
    <location>
        <begin position="95"/>
        <end position="107"/>
    </location>
</feature>
<dbReference type="EMBL" id="CP165734">
    <property type="protein sequence ID" value="XDV60969.1"/>
    <property type="molecule type" value="Genomic_DNA"/>
</dbReference>
<dbReference type="PROSITE" id="PS51257">
    <property type="entry name" value="PROKAR_LIPOPROTEIN"/>
    <property type="match status" value="1"/>
</dbReference>
<feature type="region of interest" description="Disordered" evidence="1">
    <location>
        <begin position="85"/>
        <end position="125"/>
    </location>
</feature>